<dbReference type="GO" id="GO:0000981">
    <property type="term" value="F:DNA-binding transcription factor activity, RNA polymerase II-specific"/>
    <property type="evidence" value="ECO:0007669"/>
    <property type="project" value="InterPro"/>
</dbReference>
<keyword evidence="7" id="KW-0539">Nucleus</keyword>
<dbReference type="GO" id="GO:0006351">
    <property type="term" value="P:DNA-templated transcription"/>
    <property type="evidence" value="ECO:0007669"/>
    <property type="project" value="InterPro"/>
</dbReference>
<keyword evidence="3" id="KW-0862">Zinc</keyword>
<dbReference type="PROSITE" id="PS50048">
    <property type="entry name" value="ZN2_CY6_FUNGAL_2"/>
    <property type="match status" value="1"/>
</dbReference>
<dbReference type="Proteomes" id="UP000222788">
    <property type="component" value="Unassembled WGS sequence"/>
</dbReference>
<evidence type="ECO:0000313" key="10">
    <source>
        <dbReference type="Proteomes" id="UP000222788"/>
    </source>
</evidence>
<dbReference type="Pfam" id="PF00172">
    <property type="entry name" value="Zn_clus"/>
    <property type="match status" value="1"/>
</dbReference>
<dbReference type="Pfam" id="PF04082">
    <property type="entry name" value="Fungal_trans"/>
    <property type="match status" value="1"/>
</dbReference>
<dbReference type="SMART" id="SM00906">
    <property type="entry name" value="Fungal_trans"/>
    <property type="match status" value="1"/>
</dbReference>
<evidence type="ECO:0000256" key="3">
    <source>
        <dbReference type="ARBA" id="ARBA00022833"/>
    </source>
</evidence>
<keyword evidence="6" id="KW-0804">Transcription</keyword>
<proteinExistence type="predicted"/>
<accession>A0A2C5WTY7</accession>
<name>A0A2C5WTY7_9PEZI</name>
<evidence type="ECO:0000256" key="4">
    <source>
        <dbReference type="ARBA" id="ARBA00023015"/>
    </source>
</evidence>
<dbReference type="InterPro" id="IPR007219">
    <property type="entry name" value="XnlR_reg_dom"/>
</dbReference>
<dbReference type="GO" id="GO:0003677">
    <property type="term" value="F:DNA binding"/>
    <property type="evidence" value="ECO:0007669"/>
    <property type="project" value="UniProtKB-KW"/>
</dbReference>
<dbReference type="GO" id="GO:0008270">
    <property type="term" value="F:zinc ion binding"/>
    <property type="evidence" value="ECO:0007669"/>
    <property type="project" value="InterPro"/>
</dbReference>
<dbReference type="CDD" id="cd00067">
    <property type="entry name" value="GAL4"/>
    <property type="match status" value="1"/>
</dbReference>
<organism evidence="9 10">
    <name type="scientific">Ceratocystis fimbriata CBS 114723</name>
    <dbReference type="NCBI Taxonomy" id="1035309"/>
    <lineage>
        <taxon>Eukaryota</taxon>
        <taxon>Fungi</taxon>
        <taxon>Dikarya</taxon>
        <taxon>Ascomycota</taxon>
        <taxon>Pezizomycotina</taxon>
        <taxon>Sordariomycetes</taxon>
        <taxon>Hypocreomycetidae</taxon>
        <taxon>Microascales</taxon>
        <taxon>Ceratocystidaceae</taxon>
        <taxon>Ceratocystis</taxon>
    </lineage>
</organism>
<dbReference type="OrthoDB" id="2154091at2759"/>
<keyword evidence="10" id="KW-1185">Reference proteome</keyword>
<dbReference type="InterPro" id="IPR051615">
    <property type="entry name" value="Transcr_Regulatory_Elem"/>
</dbReference>
<evidence type="ECO:0000256" key="5">
    <source>
        <dbReference type="ARBA" id="ARBA00023125"/>
    </source>
</evidence>
<comment type="caution">
    <text evidence="9">The sequence shown here is derived from an EMBL/GenBank/DDBJ whole genome shotgun (WGS) entry which is preliminary data.</text>
</comment>
<dbReference type="SMART" id="SM00066">
    <property type="entry name" value="GAL4"/>
    <property type="match status" value="1"/>
</dbReference>
<dbReference type="AlphaFoldDB" id="A0A2C5WTY7"/>
<feature type="domain" description="Zn(2)-C6 fungal-type" evidence="8">
    <location>
        <begin position="19"/>
        <end position="48"/>
    </location>
</feature>
<comment type="subcellular location">
    <subcellularLocation>
        <location evidence="1">Nucleus</location>
    </subcellularLocation>
</comment>
<reference evidence="9 10" key="2">
    <citation type="journal article" date="2013" name="IMA Fungus">
        <title>IMA Genome-F 1: Ceratocystis fimbriata: Draft nuclear genome sequence for the plant pathogen, Ceratocystis fimbriata.</title>
        <authorList>
            <person name="Wilken P.M."/>
            <person name="Steenkamp E.T."/>
            <person name="Wingfield M.J."/>
            <person name="de Beer Z.W."/>
            <person name="Wingfield B.D."/>
        </authorList>
    </citation>
    <scope>NUCLEOTIDE SEQUENCE [LARGE SCALE GENOMIC DNA]</scope>
    <source>
        <strain evidence="9 10">CBS 114723</strain>
    </source>
</reference>
<evidence type="ECO:0000256" key="6">
    <source>
        <dbReference type="ARBA" id="ARBA00023163"/>
    </source>
</evidence>
<keyword evidence="4" id="KW-0805">Transcription regulation</keyword>
<evidence type="ECO:0000259" key="8">
    <source>
        <dbReference type="PROSITE" id="PS50048"/>
    </source>
</evidence>
<reference evidence="9 10" key="1">
    <citation type="journal article" date="2013" name="Fungal Biol.">
        <title>Analysis of microsatellite markers in the genome of the plant pathogen Ceratocystis fimbriata.</title>
        <authorList>
            <person name="Simpson M.C."/>
            <person name="Wilken P.M."/>
            <person name="Coetzee M.P."/>
            <person name="Wingfield M.J."/>
            <person name="Wingfield B.D."/>
        </authorList>
    </citation>
    <scope>NUCLEOTIDE SEQUENCE [LARGE SCALE GENOMIC DNA]</scope>
    <source>
        <strain evidence="9 10">CBS 114723</strain>
    </source>
</reference>
<dbReference type="EMBL" id="APWK03000270">
    <property type="protein sequence ID" value="PHH49111.1"/>
    <property type="molecule type" value="Genomic_DNA"/>
</dbReference>
<protein>
    <submittedName>
        <fullName evidence="9">Putative transcriptional regulatory protein</fullName>
    </submittedName>
</protein>
<dbReference type="PROSITE" id="PS00463">
    <property type="entry name" value="ZN2_CY6_FUNGAL_1"/>
    <property type="match status" value="1"/>
</dbReference>
<evidence type="ECO:0000256" key="1">
    <source>
        <dbReference type="ARBA" id="ARBA00004123"/>
    </source>
</evidence>
<dbReference type="CDD" id="cd12148">
    <property type="entry name" value="fungal_TF_MHR"/>
    <property type="match status" value="1"/>
</dbReference>
<evidence type="ECO:0000256" key="2">
    <source>
        <dbReference type="ARBA" id="ARBA00022723"/>
    </source>
</evidence>
<dbReference type="SUPFAM" id="SSF57701">
    <property type="entry name" value="Zn2/Cys6 DNA-binding domain"/>
    <property type="match status" value="1"/>
</dbReference>
<evidence type="ECO:0000313" key="9">
    <source>
        <dbReference type="EMBL" id="PHH49111.1"/>
    </source>
</evidence>
<dbReference type="PANTHER" id="PTHR31313:SF81">
    <property type="entry name" value="TY1 ENHANCER ACTIVATOR"/>
    <property type="match status" value="1"/>
</dbReference>
<gene>
    <name evidence="9" type="ORF">CFIMG_006451RA</name>
</gene>
<dbReference type="InterPro" id="IPR001138">
    <property type="entry name" value="Zn2Cys6_DnaBD"/>
</dbReference>
<dbReference type="PANTHER" id="PTHR31313">
    <property type="entry name" value="TY1 ENHANCER ACTIVATOR"/>
    <property type="match status" value="1"/>
</dbReference>
<sequence>MEIKRETPRTPVGEPIKTSCERCRRRKIKCDRNQPCGKCVKARTECIRGTGEKQRPVSKNYVQALEAQVATLELFIQKLATSTAEQRDELLVSYVVSHPTSRGSLSTSPVPAKLHTPGLVDHDVVLARPRAGHLRKLRSGSASQFYGGTSLLQLHVSQEVSATLRLAQDGGSIGEKKQIQLSNTGLGLQGVAIQYSPRDKMSRRMAALFFHRIYPYNMVVYREYFLRDYNAGLGRYYSDILLYAICALGALVSDDPRAASISQVYASQAQALILKQLDAPDLCMLQALLLLGSWEAGHNNASKGWLFCGMAFRLAHEMGLHLDPNNWGESLEKSADNEILRRVYWGAFIVDKQLSLYFGRPPALYPQESDVCDTTIITHPAELKVLLETCVVENASTGASEDDASLVVFFTYQAKLAKITHTIIADIFENRRSNLDSAVVAAKARQAHSALIKWLSDLPGKLHWNQWTVGQTPQQVLHLHMTFHTLMIILHRPPQQLLSRPGMGSSEDFKICYQSLQVLLRLMRSYNRYYDYRCLPLDFVHTLSTAAGVVLMKRILQNLPWDDAEISRNIGFLLNVMDSISTIWPCVTKIREILLLARSSSRDSSETSSPAGEFAFDSLMDGFPTSTEGETETLNSSTVPETPAMDDIITNNIGVPKGYAMFPGLLKAKDMPSLTQPSSRLGDGDLGAFVADDAIGSNFEWELFQDTPMWFVESLPSGY</sequence>
<evidence type="ECO:0000256" key="7">
    <source>
        <dbReference type="ARBA" id="ARBA00023242"/>
    </source>
</evidence>
<dbReference type="GO" id="GO:0005634">
    <property type="term" value="C:nucleus"/>
    <property type="evidence" value="ECO:0007669"/>
    <property type="project" value="UniProtKB-SubCell"/>
</dbReference>
<dbReference type="InterPro" id="IPR036864">
    <property type="entry name" value="Zn2-C6_fun-type_DNA-bd_sf"/>
</dbReference>
<dbReference type="STRING" id="1035309.A0A2C5WTY7"/>
<keyword evidence="2" id="KW-0479">Metal-binding</keyword>
<dbReference type="Gene3D" id="4.10.240.10">
    <property type="entry name" value="Zn(2)-C6 fungal-type DNA-binding domain"/>
    <property type="match status" value="1"/>
</dbReference>
<keyword evidence="5" id="KW-0238">DNA-binding</keyword>